<dbReference type="AlphaFoldDB" id="A0A1Z4M2Y7"/>
<gene>
    <name evidence="1" type="ORF">NIES267_73610</name>
</gene>
<evidence type="ECO:0000313" key="2">
    <source>
        <dbReference type="Proteomes" id="UP000218418"/>
    </source>
</evidence>
<dbReference type="EMBL" id="AP018229">
    <property type="protein sequence ID" value="BAY87837.1"/>
    <property type="molecule type" value="Genomic_DNA"/>
</dbReference>
<protein>
    <submittedName>
        <fullName evidence="1">Uncharacterized protein</fullName>
    </submittedName>
</protein>
<organism evidence="1 2">
    <name type="scientific">Calothrix parasitica NIES-267</name>
    <dbReference type="NCBI Taxonomy" id="1973488"/>
    <lineage>
        <taxon>Bacteria</taxon>
        <taxon>Bacillati</taxon>
        <taxon>Cyanobacteriota</taxon>
        <taxon>Cyanophyceae</taxon>
        <taxon>Nostocales</taxon>
        <taxon>Calotrichaceae</taxon>
        <taxon>Calothrix</taxon>
    </lineage>
</organism>
<dbReference type="Proteomes" id="UP000218418">
    <property type="component" value="Plasmid plasmid2"/>
</dbReference>
<name>A0A1Z4M2Y7_9CYAN</name>
<keyword evidence="2" id="KW-1185">Reference proteome</keyword>
<proteinExistence type="predicted"/>
<sequence>MSGIKIDIDNPKFKLTQEQILEIVEKLDCKASTKELLQKYFSKEVYIIQENTQYYDRTLARVRPLMDFYNSNVYLRGGEFIIEGADAFQLLQEIKIMADKNPIIEDTRKQIATYAKLIEGGYMEVRTNPNLEYVKSVDFVKVTDKLISEVLATI</sequence>
<geneLocation type="plasmid" evidence="2">
    <name>Plasmid2 dna</name>
</geneLocation>
<evidence type="ECO:0000313" key="1">
    <source>
        <dbReference type="EMBL" id="BAY87837.1"/>
    </source>
</evidence>
<accession>A0A1Z4M2Y7</accession>
<keyword evidence="1" id="KW-0614">Plasmid</keyword>
<reference evidence="1 2" key="1">
    <citation type="submission" date="2017-06" db="EMBL/GenBank/DDBJ databases">
        <title>Genome sequencing of cyanobaciteial culture collection at National Institute for Environmental Studies (NIES).</title>
        <authorList>
            <person name="Hirose Y."/>
            <person name="Shimura Y."/>
            <person name="Fujisawa T."/>
            <person name="Nakamura Y."/>
            <person name="Kawachi M."/>
        </authorList>
    </citation>
    <scope>NUCLEOTIDE SEQUENCE [LARGE SCALE GENOMIC DNA]</scope>
    <source>
        <strain evidence="1 2">NIES-267</strain>
        <plasmid evidence="2">Plasmid2 dna</plasmid>
    </source>
</reference>